<dbReference type="eggNOG" id="KOG1764">
    <property type="taxonomic scope" value="Eukaryota"/>
</dbReference>
<reference evidence="6 7" key="1">
    <citation type="submission" date="2014-04" db="EMBL/GenBank/DDBJ databases">
        <authorList>
            <consortium name="International Citrus Genome Consortium"/>
            <person name="Gmitter F."/>
            <person name="Chen C."/>
            <person name="Farmerie W."/>
            <person name="Harkins T."/>
            <person name="Desany B."/>
            <person name="Mohiuddin M."/>
            <person name="Kodira C."/>
            <person name="Borodovsky M."/>
            <person name="Lomsadze A."/>
            <person name="Burns P."/>
            <person name="Jenkins J."/>
            <person name="Prochnik S."/>
            <person name="Shu S."/>
            <person name="Chapman J."/>
            <person name="Pitluck S."/>
            <person name="Schmutz J."/>
            <person name="Rokhsar D."/>
        </authorList>
    </citation>
    <scope>NUCLEOTIDE SEQUENCE</scope>
</reference>
<keyword evidence="7" id="KW-1185">Reference proteome</keyword>
<feature type="region of interest" description="Disordered" evidence="4">
    <location>
        <begin position="306"/>
        <end position="328"/>
    </location>
</feature>
<organism evidence="6 7">
    <name type="scientific">Citrus sinensis</name>
    <name type="common">Sweet orange</name>
    <name type="synonym">Citrus aurantium var. sinensis</name>
    <dbReference type="NCBI Taxonomy" id="2711"/>
    <lineage>
        <taxon>Eukaryota</taxon>
        <taxon>Viridiplantae</taxon>
        <taxon>Streptophyta</taxon>
        <taxon>Embryophyta</taxon>
        <taxon>Tracheophyta</taxon>
        <taxon>Spermatophyta</taxon>
        <taxon>Magnoliopsida</taxon>
        <taxon>eudicotyledons</taxon>
        <taxon>Gunneridae</taxon>
        <taxon>Pentapetalae</taxon>
        <taxon>rosids</taxon>
        <taxon>malvids</taxon>
        <taxon>Sapindales</taxon>
        <taxon>Rutaceae</taxon>
        <taxon>Aurantioideae</taxon>
        <taxon>Citrus</taxon>
    </lineage>
</organism>
<feature type="domain" description="CBS" evidence="5">
    <location>
        <begin position="337"/>
        <end position="395"/>
    </location>
</feature>
<dbReference type="InterPro" id="IPR050511">
    <property type="entry name" value="AMPK_gamma/SDS23_families"/>
</dbReference>
<dbReference type="EMBL" id="KK784884">
    <property type="protein sequence ID" value="KDO74118.1"/>
    <property type="molecule type" value="Genomic_DNA"/>
</dbReference>
<dbReference type="PANTHER" id="PTHR13780">
    <property type="entry name" value="AMP-ACTIVATED PROTEIN KINASE, GAMMA REGULATORY SUBUNIT"/>
    <property type="match status" value="1"/>
</dbReference>
<protein>
    <recommendedName>
        <fullName evidence="5">CBS domain-containing protein</fullName>
    </recommendedName>
</protein>
<evidence type="ECO:0000256" key="4">
    <source>
        <dbReference type="SAM" id="MobiDB-lite"/>
    </source>
</evidence>
<accession>A0A067G3E4</accession>
<dbReference type="AlphaFoldDB" id="A0A067G3E4"/>
<dbReference type="PROSITE" id="PS51371">
    <property type="entry name" value="CBS"/>
    <property type="match status" value="1"/>
</dbReference>
<evidence type="ECO:0000259" key="5">
    <source>
        <dbReference type="PROSITE" id="PS51371"/>
    </source>
</evidence>
<evidence type="ECO:0000256" key="2">
    <source>
        <dbReference type="ARBA" id="ARBA00023122"/>
    </source>
</evidence>
<sequence>MAVSLLADEVSDLCLGKPALRALSISAAIADALSALKNSDESFISVWDCNCCSNHRKLGDACECQCVGKVCMVDVICYLCKDSNSLSPSLALKQPVSVLLPQLLPPLVMHVEPSCSLLEAMDLMLGGAQNLVVPIKNRLSIKRKQQQKLSSSSLTNHNGREFCWLTQEDIIRFILSSISLFSPIPALSIDSLGIISTDVVAVDYHSPASLALEAISRSLFDQTSVAVVDSDGFLIGEISPSTLGCCDETVAAAITTLSAGDLMAYIDCGGPPEDLVRVVKERLKDKGLEGMLEHFDMSSSLMPYLSTSSSSDEESTATSKLTRSGKHSRSMSYSARMVRRAEAIVCHPTSSLMAVMIQAIAHRVTYVWVIEDDCTLTGIVTFSDLLKVFRKHLETMA</sequence>
<evidence type="ECO:0000256" key="1">
    <source>
        <dbReference type="ARBA" id="ARBA00022737"/>
    </source>
</evidence>
<evidence type="ECO:0000313" key="6">
    <source>
        <dbReference type="EMBL" id="KDO74118.1"/>
    </source>
</evidence>
<evidence type="ECO:0000256" key="3">
    <source>
        <dbReference type="PROSITE-ProRule" id="PRU00703"/>
    </source>
</evidence>
<dbReference type="STRING" id="2711.A0A067G3E4"/>
<gene>
    <name evidence="6" type="ORF">CISIN_1g016003mg</name>
</gene>
<name>A0A067G3E4_CITSI</name>
<dbReference type="Gene3D" id="3.10.580.10">
    <property type="entry name" value="CBS-domain"/>
    <property type="match status" value="1"/>
</dbReference>
<dbReference type="Pfam" id="PF00571">
    <property type="entry name" value="CBS"/>
    <property type="match status" value="1"/>
</dbReference>
<proteinExistence type="predicted"/>
<dbReference type="Proteomes" id="UP000027120">
    <property type="component" value="Unassembled WGS sequence"/>
</dbReference>
<evidence type="ECO:0000313" key="7">
    <source>
        <dbReference type="Proteomes" id="UP000027120"/>
    </source>
</evidence>
<dbReference type="InterPro" id="IPR000644">
    <property type="entry name" value="CBS_dom"/>
</dbReference>
<dbReference type="SUPFAM" id="SSF54631">
    <property type="entry name" value="CBS-domain pair"/>
    <property type="match status" value="1"/>
</dbReference>
<dbReference type="InterPro" id="IPR046342">
    <property type="entry name" value="CBS_dom_sf"/>
</dbReference>
<dbReference type="PaxDb" id="2711-XP_006464720.1"/>
<keyword evidence="1" id="KW-0677">Repeat</keyword>
<keyword evidence="2 3" id="KW-0129">CBS domain</keyword>
<dbReference type="PANTHER" id="PTHR13780:SF128">
    <property type="entry name" value="CBS DOMAIN-CONTAINING PROTEIN"/>
    <property type="match status" value="1"/>
</dbReference>